<comment type="caution">
    <text evidence="1">The sequence shown here is derived from an EMBL/GenBank/DDBJ whole genome shotgun (WGS) entry which is preliminary data.</text>
</comment>
<sequence length="41" mass="4768">RLDVSRAKKLFGFEAKSSFDEGLKAMIDWYMANRKRTGENT</sequence>
<proteinExistence type="predicted"/>
<dbReference type="InterPro" id="IPR036291">
    <property type="entry name" value="NAD(P)-bd_dom_sf"/>
</dbReference>
<feature type="non-terminal residue" evidence="1">
    <location>
        <position position="1"/>
    </location>
</feature>
<dbReference type="EMBL" id="BARS01025150">
    <property type="protein sequence ID" value="GAG01107.1"/>
    <property type="molecule type" value="Genomic_DNA"/>
</dbReference>
<name>X0UPA7_9ZZZZ</name>
<dbReference type="AlphaFoldDB" id="X0UPA7"/>
<evidence type="ECO:0000313" key="1">
    <source>
        <dbReference type="EMBL" id="GAG01107.1"/>
    </source>
</evidence>
<accession>X0UPA7</accession>
<organism evidence="1">
    <name type="scientific">marine sediment metagenome</name>
    <dbReference type="NCBI Taxonomy" id="412755"/>
    <lineage>
        <taxon>unclassified sequences</taxon>
        <taxon>metagenomes</taxon>
        <taxon>ecological metagenomes</taxon>
    </lineage>
</organism>
<evidence type="ECO:0008006" key="2">
    <source>
        <dbReference type="Google" id="ProtNLM"/>
    </source>
</evidence>
<dbReference type="Gene3D" id="3.90.25.10">
    <property type="entry name" value="UDP-galactose 4-epimerase, domain 1"/>
    <property type="match status" value="1"/>
</dbReference>
<protein>
    <recommendedName>
        <fullName evidence="2">NAD(P)-binding domain-containing protein</fullName>
    </recommendedName>
</protein>
<gene>
    <name evidence="1" type="ORF">S01H1_39794</name>
</gene>
<reference evidence="1" key="1">
    <citation type="journal article" date="2014" name="Front. Microbiol.">
        <title>High frequency of phylogenetically diverse reductive dehalogenase-homologous genes in deep subseafloor sedimentary metagenomes.</title>
        <authorList>
            <person name="Kawai M."/>
            <person name="Futagami T."/>
            <person name="Toyoda A."/>
            <person name="Takaki Y."/>
            <person name="Nishi S."/>
            <person name="Hori S."/>
            <person name="Arai W."/>
            <person name="Tsubouchi T."/>
            <person name="Morono Y."/>
            <person name="Uchiyama I."/>
            <person name="Ito T."/>
            <person name="Fujiyama A."/>
            <person name="Inagaki F."/>
            <person name="Takami H."/>
        </authorList>
    </citation>
    <scope>NUCLEOTIDE SEQUENCE</scope>
    <source>
        <strain evidence="1">Expedition CK06-06</strain>
    </source>
</reference>
<dbReference type="SUPFAM" id="SSF51735">
    <property type="entry name" value="NAD(P)-binding Rossmann-fold domains"/>
    <property type="match status" value="1"/>
</dbReference>